<dbReference type="InterPro" id="IPR038734">
    <property type="entry name" value="YhaN_AAA"/>
</dbReference>
<dbReference type="EMBL" id="CP080467">
    <property type="protein sequence ID" value="UNO48127.1"/>
    <property type="molecule type" value="Genomic_DNA"/>
</dbReference>
<dbReference type="PANTHER" id="PTHR41259">
    <property type="entry name" value="DOUBLE-STRAND BREAK REPAIR RAD50 ATPASE, PUTATIVE-RELATED"/>
    <property type="match status" value="1"/>
</dbReference>
<dbReference type="RefSeq" id="WP_021298262.1">
    <property type="nucleotide sequence ID" value="NZ_AURB01000180.1"/>
</dbReference>
<gene>
    <name evidence="2" type="ORF">K1I37_15785</name>
</gene>
<dbReference type="STRING" id="1356854.N007_15465"/>
<evidence type="ECO:0000313" key="3">
    <source>
        <dbReference type="Proteomes" id="UP000829401"/>
    </source>
</evidence>
<keyword evidence="3" id="KW-1185">Reference proteome</keyword>
<dbReference type="AlphaFoldDB" id="T0CS71"/>
<organism evidence="2 3">
    <name type="scientific">Alicyclobacillus acidoterrestris (strain ATCC 49025 / DSM 3922 / CIP 106132 / NCIMB 13137 / GD3B)</name>
    <dbReference type="NCBI Taxonomy" id="1356854"/>
    <lineage>
        <taxon>Bacteria</taxon>
        <taxon>Bacillati</taxon>
        <taxon>Bacillota</taxon>
        <taxon>Bacilli</taxon>
        <taxon>Bacillales</taxon>
        <taxon>Alicyclobacillaceae</taxon>
        <taxon>Alicyclobacillus</taxon>
    </lineage>
</organism>
<accession>T0CS71</accession>
<dbReference type="KEGG" id="aaco:K1I37_15785"/>
<proteinExistence type="predicted"/>
<dbReference type="InterPro" id="IPR027417">
    <property type="entry name" value="P-loop_NTPase"/>
</dbReference>
<evidence type="ECO:0000259" key="1">
    <source>
        <dbReference type="Pfam" id="PF13514"/>
    </source>
</evidence>
<dbReference type="Proteomes" id="UP000829401">
    <property type="component" value="Chromosome"/>
</dbReference>
<dbReference type="PANTHER" id="PTHR41259:SF1">
    <property type="entry name" value="DOUBLE-STRAND BREAK REPAIR RAD50 ATPASE, PUTATIVE-RELATED"/>
    <property type="match status" value="1"/>
</dbReference>
<dbReference type="OrthoDB" id="9764467at2"/>
<feature type="domain" description="YhaN AAA" evidence="1">
    <location>
        <begin position="1"/>
        <end position="198"/>
    </location>
</feature>
<dbReference type="Pfam" id="PF13514">
    <property type="entry name" value="AAA_27"/>
    <property type="match status" value="1"/>
</dbReference>
<name>T0CS71_ALIAG</name>
<reference evidence="3" key="1">
    <citation type="journal article" date="2022" name="G3 (Bethesda)">
        <title>Unveiling the complete genome sequence of Alicyclobacillus acidoterrestris DSM 3922T, a taint-producing strain.</title>
        <authorList>
            <person name="Leonardo I.C."/>
            <person name="Barreto Crespo M.T."/>
            <person name="Gaspar F.B."/>
        </authorList>
    </citation>
    <scope>NUCLEOTIDE SEQUENCE [LARGE SCALE GENOMIC DNA]</scope>
    <source>
        <strain evidence="3">DSM 3922</strain>
    </source>
</reference>
<sequence length="1031" mass="116242">MRLQGLWIDHVGPYRDWSVTFHSEGLHVLYGRNEAGKSSMLAAIRGGLFGVARLAEGTTPVRPGAHVRLQLRQESGELVTLERSLGRRTAPRLTGEDGKKGTGQGELAAWFPEFAQVEQVLYETFFTLQLADLVAFSEKPNARISQLFGLRALLINPYELEAATDKAAGEIFNPSRRASRPRLNQVLRAHREVAEALQTSPDRAGWYRQTLRHRDEVERELADVRNLLLASEQRRDHLERVVSVYGAVQELMEDEAKMAALGPVPEGTYEIWVQVPTWLERQAELADKRQRLLERKTTHEHRLHQLQMKAADAELQGDVQAWQLRVQALEQSIRDWIARQEAVRHAKAQLARAWESLPSDLSADAVARLAEMTPNDALYRLADAYSRAVATEMEASRQRDAARVWEAEQREVFREAVGADYPSESHARAAIEERAVQLREIESGYRVDFERLRAWRDEIVRQPRETTGASRAMGMRAAILAALGVGLVFEWVRGNFVSVFVLAIVLALTLLGGGFNRRFSREMGGNHAKKPPYMTRWKGSVHVDSVDDVLADILAHIQEVELERQRVERAKSLLGSYEEAAYRRRLRDTEWQVATNELQAAASQYKAALNETNFPLELWMAADLAQFAEAARNVMRWRAEVEETCRAVQQLGQHVHAELLAAQSWLDTVDPAHDAGFAVALEAARQNLDAPTAAQWAVEALQETLNRLSQIVASGVEANAECARLTEQLDAWLVELQMIEEQMISVEQQIQQVYRQFGVDDRDGYERCMEREAHRRALQVRRERALQALVVQCSGETAAFQVVQMAARSSLSALQESLIATEDEVEQKRARVAALQEELWSLDHSLEMSRLGEQGRALRWQAEQLEADIAALKAEFAAQAIAKALSVRARMVVEAHQSSPLMANASDYMARITDGRYCALRVPLGSSGLENVYLVDDTGQAFALSDVSRGTREQVYLALRLAVIRQYRERGVILPVILDDPLVNFDDTRAGRVLAVLAEEAQQQPILYLTCHERLLDEIQQKPDVYVLPMQ</sequence>
<dbReference type="eggNOG" id="COG4717">
    <property type="taxonomic scope" value="Bacteria"/>
</dbReference>
<evidence type="ECO:0000313" key="2">
    <source>
        <dbReference type="EMBL" id="UNO48127.1"/>
    </source>
</evidence>
<dbReference type="SUPFAM" id="SSF52540">
    <property type="entry name" value="P-loop containing nucleoside triphosphate hydrolases"/>
    <property type="match status" value="1"/>
</dbReference>
<accession>A0A9E7CZ01</accession>
<dbReference type="Gene3D" id="3.40.50.300">
    <property type="entry name" value="P-loop containing nucleotide triphosphate hydrolases"/>
    <property type="match status" value="2"/>
</dbReference>
<protein>
    <submittedName>
        <fullName evidence="2">AAA family ATPase</fullName>
    </submittedName>
</protein>